<comment type="caution">
    <text evidence="1">The sequence shown here is derived from an EMBL/GenBank/DDBJ whole genome shotgun (WGS) entry which is preliminary data.</text>
</comment>
<name>A0ACC3N472_9PEZI</name>
<dbReference type="Proteomes" id="UP001281147">
    <property type="component" value="Unassembled WGS sequence"/>
</dbReference>
<keyword evidence="2" id="KW-1185">Reference proteome</keyword>
<reference evidence="1" key="1">
    <citation type="submission" date="2023-07" db="EMBL/GenBank/DDBJ databases">
        <title>Black Yeasts Isolated from many extreme environments.</title>
        <authorList>
            <person name="Coleine C."/>
            <person name="Stajich J.E."/>
            <person name="Selbmann L."/>
        </authorList>
    </citation>
    <scope>NUCLEOTIDE SEQUENCE</scope>
    <source>
        <strain evidence="1">CCFEE 5714</strain>
    </source>
</reference>
<gene>
    <name evidence="1" type="ORF">LTR37_010739</name>
</gene>
<organism evidence="1 2">
    <name type="scientific">Vermiconidia calcicola</name>
    <dbReference type="NCBI Taxonomy" id="1690605"/>
    <lineage>
        <taxon>Eukaryota</taxon>
        <taxon>Fungi</taxon>
        <taxon>Dikarya</taxon>
        <taxon>Ascomycota</taxon>
        <taxon>Pezizomycotina</taxon>
        <taxon>Dothideomycetes</taxon>
        <taxon>Dothideomycetidae</taxon>
        <taxon>Mycosphaerellales</taxon>
        <taxon>Extremaceae</taxon>
        <taxon>Vermiconidia</taxon>
    </lineage>
</organism>
<accession>A0ACC3N472</accession>
<proteinExistence type="predicted"/>
<protein>
    <submittedName>
        <fullName evidence="1">Uncharacterized protein</fullName>
    </submittedName>
</protein>
<dbReference type="EMBL" id="JAUTXU010000090">
    <property type="protein sequence ID" value="KAK3709712.1"/>
    <property type="molecule type" value="Genomic_DNA"/>
</dbReference>
<sequence length="481" mass="54578">MGKDYNEVAHSNKGRLHLLIPATSSNPDLCKLLLSAQILNYPTPVLINYGDVEDTEHAYKQHLAKVEGILNYLEQLDTSSEYDEDLVLILDGYDVHLQLRPDVLIKRYYASNEAANVRARIDYGDALFERYDLRQTILFGPDKLCWPVDYGRPACWAVPDTPLANYAFGPQTDRSFDANMPRWLNSGTIMGPVQDVKELFNATLEEIHTKYETDSDQFYFANIWGAQEYARIARKPELLEHRKDIRQPEEQSLPKSNLTRTEPEPSEKQTEYHIGIDYESSAFQTLAFYKQFLTFMRPADAWTQFQHQTPIGVAGPARPAYDLTLPADIHESQAPFQALKLANPDAVERWPSWSDVELLYNTVTGVIPVLIHFTGEKKFRAVWWQKMARARELHLASEPPSSDPLSPTPIDGLIWYSAVADDASEVISRGIGGAWSDTGGWHSWKGLCGAHEGGFFAVPNEDYYHAPPTPFEEKPTERRGV</sequence>
<evidence type="ECO:0000313" key="2">
    <source>
        <dbReference type="Proteomes" id="UP001281147"/>
    </source>
</evidence>
<evidence type="ECO:0000313" key="1">
    <source>
        <dbReference type="EMBL" id="KAK3709712.1"/>
    </source>
</evidence>